<dbReference type="InterPro" id="IPR009922">
    <property type="entry name" value="DUF1457"/>
</dbReference>
<comment type="caution">
    <text evidence="1">The sequence shown here is derived from an EMBL/GenBank/DDBJ whole genome shotgun (WGS) entry which is preliminary data.</text>
</comment>
<accession>A0A081B767</accession>
<gene>
    <name evidence="1" type="ORF">M2A_0384</name>
</gene>
<keyword evidence="2" id="KW-1185">Reference proteome</keyword>
<evidence type="ECO:0000313" key="2">
    <source>
        <dbReference type="Proteomes" id="UP000028702"/>
    </source>
</evidence>
<dbReference type="EMBL" id="BBIO01000001">
    <property type="protein sequence ID" value="GAK43885.1"/>
    <property type="molecule type" value="Genomic_DNA"/>
</dbReference>
<dbReference type="Pfam" id="PF07310">
    <property type="entry name" value="PAS_5"/>
    <property type="match status" value="1"/>
</dbReference>
<organism evidence="1 2">
    <name type="scientific">Tepidicaulis marinus</name>
    <dbReference type="NCBI Taxonomy" id="1333998"/>
    <lineage>
        <taxon>Bacteria</taxon>
        <taxon>Pseudomonadati</taxon>
        <taxon>Pseudomonadota</taxon>
        <taxon>Alphaproteobacteria</taxon>
        <taxon>Hyphomicrobiales</taxon>
        <taxon>Parvibaculaceae</taxon>
        <taxon>Tepidicaulis</taxon>
    </lineage>
</organism>
<dbReference type="Proteomes" id="UP000028702">
    <property type="component" value="Unassembled WGS sequence"/>
</dbReference>
<evidence type="ECO:0000313" key="1">
    <source>
        <dbReference type="EMBL" id="GAK43885.1"/>
    </source>
</evidence>
<protein>
    <submittedName>
        <fullName evidence="1">Conserved protein</fullName>
    </submittedName>
</protein>
<reference evidence="1 2" key="1">
    <citation type="submission" date="2014-07" db="EMBL/GenBank/DDBJ databases">
        <title>Tepidicaulis marinum gen. nov., sp. nov., a novel marine bacterium denitrifying nitrate to nitrous oxide strictly under microaerobic conditions.</title>
        <authorList>
            <person name="Takeuchi M."/>
            <person name="Yamagishi T."/>
            <person name="Kamagata Y."/>
            <person name="Oshima K."/>
            <person name="Hattori M."/>
            <person name="Katayama T."/>
            <person name="Hanada S."/>
            <person name="Tamaki H."/>
            <person name="Marumo K."/>
            <person name="Maeda H."/>
            <person name="Nedachi M."/>
            <person name="Iwasaki W."/>
            <person name="Suwa Y."/>
            <person name="Sakata S."/>
        </authorList>
    </citation>
    <scope>NUCLEOTIDE SEQUENCE [LARGE SCALE GENOMIC DNA]</scope>
    <source>
        <strain evidence="1 2">MA2</strain>
    </source>
</reference>
<dbReference type="eggNOG" id="COG5388">
    <property type="taxonomic scope" value="Bacteria"/>
</dbReference>
<dbReference type="RefSeq" id="WP_045442128.1">
    <property type="nucleotide sequence ID" value="NZ_BBIO01000001.1"/>
</dbReference>
<dbReference type="AlphaFoldDB" id="A0A081B767"/>
<proteinExistence type="predicted"/>
<name>A0A081B767_9HYPH</name>
<sequence length="211" mass="23119">MTSRFSYRSPAVKALLDYWASLPRRGYAPLKRDFNPMALRGSLSHALLLDIGEPDDILLRVVGTAHVNRLGKEVTGQNMLLGFEERLRPSVGLTHWLASRHPFGTFAEVEETSSVGSKVSLEVITLPLLGDTDERSFLISVGYALNDRATGHKTEARHKRLSSWHRPVVIDLGNGIPDDLPAPNPELGQSEPITISLEDALAGFVSEGCPN</sequence>